<feature type="compositionally biased region" description="Low complexity" evidence="1">
    <location>
        <begin position="337"/>
        <end position="346"/>
    </location>
</feature>
<gene>
    <name evidence="3" type="ORF">EX895_002528</name>
</gene>
<feature type="region of interest" description="Disordered" evidence="1">
    <location>
        <begin position="254"/>
        <end position="387"/>
    </location>
</feature>
<feature type="compositionally biased region" description="Low complexity" evidence="1">
    <location>
        <begin position="258"/>
        <end position="276"/>
    </location>
</feature>
<organism evidence="3 4">
    <name type="scientific">Sporisorium graminicola</name>
    <dbReference type="NCBI Taxonomy" id="280036"/>
    <lineage>
        <taxon>Eukaryota</taxon>
        <taxon>Fungi</taxon>
        <taxon>Dikarya</taxon>
        <taxon>Basidiomycota</taxon>
        <taxon>Ustilaginomycotina</taxon>
        <taxon>Ustilaginomycetes</taxon>
        <taxon>Ustilaginales</taxon>
        <taxon>Ustilaginaceae</taxon>
        <taxon>Sporisorium</taxon>
    </lineage>
</organism>
<comment type="caution">
    <text evidence="3">The sequence shown here is derived from an EMBL/GenBank/DDBJ whole genome shotgun (WGS) entry which is preliminary data.</text>
</comment>
<accession>A0A4U7KVK4</accession>
<reference evidence="3 4" key="1">
    <citation type="submission" date="2019-05" db="EMBL/GenBank/DDBJ databases">
        <title>Sporisorium graminicola CBS 10092 draft sequencing and annotation.</title>
        <authorList>
            <person name="Solano-Gonzalez S."/>
            <person name="Caddick M.X."/>
            <person name="Darby A."/>
        </authorList>
    </citation>
    <scope>NUCLEOTIDE SEQUENCE [LARGE SCALE GENOMIC DNA]</scope>
    <source>
        <strain evidence="3 4">CBS 10092</strain>
    </source>
</reference>
<feature type="transmembrane region" description="Helical" evidence="2">
    <location>
        <begin position="161"/>
        <end position="194"/>
    </location>
</feature>
<sequence length="387" mass="41841">MGLPQRRSLTVAEPARNSLPGAPHPNVMLVIRFLVTGLVCLLSLATAIICILVVNYYNTHDPIIRPSWGSLIFLIVLGLLTPIIYFGYNIFLPLMPFINYGDFLYGLFMVKIELLLQFSMCVLWVSGALAYACDLRGRENCQFDGYWHYEKPDNFGHVCDLINYAVGFAYATFGVQVFLFVIETLYGVYIFLFLDQESLNEPHFEWGRRAYNHAQQSKQQQRQAAIGRSPSRGVNARALGGAGAGAAGAAAVYRNQGRRSPASESGSSSQDASSRGVGRRGAAYAESEMESRGSAPISLGSRGRRGAAYGGMAEEDEESQVGGRPLSASSSQGVGDGPLAAAAAAGGERGGGGHRPASSRGGSRRSRRGPLSDEESGWHLREEESER</sequence>
<evidence type="ECO:0000256" key="1">
    <source>
        <dbReference type="SAM" id="MobiDB-lite"/>
    </source>
</evidence>
<dbReference type="EMBL" id="SRRM01000008">
    <property type="protein sequence ID" value="TKY88540.1"/>
    <property type="molecule type" value="Genomic_DNA"/>
</dbReference>
<protein>
    <recommendedName>
        <fullName evidence="5">MARVEL domain-containing protein</fullName>
    </recommendedName>
</protein>
<dbReference type="GeneID" id="40725423"/>
<keyword evidence="2" id="KW-0812">Transmembrane</keyword>
<dbReference type="AlphaFoldDB" id="A0A4U7KVK4"/>
<evidence type="ECO:0000256" key="2">
    <source>
        <dbReference type="SAM" id="Phobius"/>
    </source>
</evidence>
<keyword evidence="4" id="KW-1185">Reference proteome</keyword>
<keyword evidence="2" id="KW-1133">Transmembrane helix</keyword>
<evidence type="ECO:0000313" key="3">
    <source>
        <dbReference type="EMBL" id="TKY88540.1"/>
    </source>
</evidence>
<dbReference type="RefSeq" id="XP_029740525.1">
    <property type="nucleotide sequence ID" value="XM_029883127.1"/>
</dbReference>
<feature type="transmembrane region" description="Helical" evidence="2">
    <location>
        <begin position="68"/>
        <end position="88"/>
    </location>
</feature>
<feature type="compositionally biased region" description="Basic and acidic residues" evidence="1">
    <location>
        <begin position="376"/>
        <end position="387"/>
    </location>
</feature>
<evidence type="ECO:0008006" key="5">
    <source>
        <dbReference type="Google" id="ProtNLM"/>
    </source>
</evidence>
<keyword evidence="2" id="KW-0472">Membrane</keyword>
<dbReference type="KEGG" id="sgra:EX895_002528"/>
<evidence type="ECO:0000313" key="4">
    <source>
        <dbReference type="Proteomes" id="UP000306050"/>
    </source>
</evidence>
<feature type="transmembrane region" description="Helical" evidence="2">
    <location>
        <begin position="29"/>
        <end position="56"/>
    </location>
</feature>
<proteinExistence type="predicted"/>
<dbReference type="Proteomes" id="UP000306050">
    <property type="component" value="Chromosome SGRAM_15"/>
</dbReference>
<feature type="transmembrane region" description="Helical" evidence="2">
    <location>
        <begin position="108"/>
        <end position="132"/>
    </location>
</feature>
<dbReference type="OrthoDB" id="2524732at2759"/>
<name>A0A4U7KVK4_9BASI</name>